<gene>
    <name evidence="8" type="ORF">ACFQE6_28515</name>
</gene>
<feature type="compositionally biased region" description="Basic and acidic residues" evidence="5">
    <location>
        <begin position="266"/>
        <end position="277"/>
    </location>
</feature>
<dbReference type="GO" id="GO:0005524">
    <property type="term" value="F:ATP binding"/>
    <property type="evidence" value="ECO:0007669"/>
    <property type="project" value="UniProtKB-KW"/>
</dbReference>
<evidence type="ECO:0000313" key="8">
    <source>
        <dbReference type="EMBL" id="MFC6768812.1"/>
    </source>
</evidence>
<comment type="catalytic activity">
    <reaction evidence="2">
        <text>Couples ATP hydrolysis with the unwinding of duplex DNA by translocating in the 3'-5' direction.</text>
        <dbReference type="EC" id="5.6.2.4"/>
    </reaction>
</comment>
<keyword evidence="9" id="KW-1185">Reference proteome</keyword>
<comment type="similarity">
    <text evidence="1">Belongs to the HerA family.</text>
</comment>
<reference evidence="8 9" key="1">
    <citation type="journal article" date="2019" name="Int. J. Syst. Evol. Microbiol.">
        <title>The Global Catalogue of Microorganisms (GCM) 10K type strain sequencing project: providing services to taxonomists for standard genome sequencing and annotation.</title>
        <authorList>
            <consortium name="The Broad Institute Genomics Platform"/>
            <consortium name="The Broad Institute Genome Sequencing Center for Infectious Disease"/>
            <person name="Wu L."/>
            <person name="Ma J."/>
        </authorList>
    </citation>
    <scope>NUCLEOTIDE SEQUENCE [LARGE SCALE GENOMIC DNA]</scope>
    <source>
        <strain evidence="8 9">LMG 29247</strain>
    </source>
</reference>
<keyword evidence="8" id="KW-0067">ATP-binding</keyword>
<dbReference type="PANTHER" id="PTHR42957">
    <property type="entry name" value="HELICASE MJ1565-RELATED"/>
    <property type="match status" value="1"/>
</dbReference>
<dbReference type="Pfam" id="PF01935">
    <property type="entry name" value="DUF87"/>
    <property type="match status" value="1"/>
</dbReference>
<evidence type="ECO:0000256" key="1">
    <source>
        <dbReference type="ARBA" id="ARBA00007816"/>
    </source>
</evidence>
<feature type="compositionally biased region" description="Low complexity" evidence="5">
    <location>
        <begin position="282"/>
        <end position="293"/>
    </location>
</feature>
<organism evidence="8 9">
    <name type="scientific">Natrinema soli</name>
    <dbReference type="NCBI Taxonomy" id="1930624"/>
    <lineage>
        <taxon>Archaea</taxon>
        <taxon>Methanobacteriati</taxon>
        <taxon>Methanobacteriota</taxon>
        <taxon>Stenosarchaea group</taxon>
        <taxon>Halobacteria</taxon>
        <taxon>Halobacteriales</taxon>
        <taxon>Natrialbaceae</taxon>
        <taxon>Natrinema</taxon>
    </lineage>
</organism>
<evidence type="ECO:0000313" key="9">
    <source>
        <dbReference type="Proteomes" id="UP001596383"/>
    </source>
</evidence>
<comment type="catalytic activity">
    <reaction evidence="3">
        <text>ATP + H2O = ADP + phosphate + H(+)</text>
        <dbReference type="Rhea" id="RHEA:13065"/>
        <dbReference type="ChEBI" id="CHEBI:15377"/>
        <dbReference type="ChEBI" id="CHEBI:15378"/>
        <dbReference type="ChEBI" id="CHEBI:30616"/>
        <dbReference type="ChEBI" id="CHEBI:43474"/>
        <dbReference type="ChEBI" id="CHEBI:456216"/>
        <dbReference type="EC" id="5.6.2.3"/>
    </reaction>
</comment>
<dbReference type="InterPro" id="IPR008571">
    <property type="entry name" value="HerA-like"/>
</dbReference>
<dbReference type="RefSeq" id="WP_273741545.1">
    <property type="nucleotide sequence ID" value="NZ_JAQIVI010000624.1"/>
</dbReference>
<keyword evidence="6" id="KW-0472">Membrane</keyword>
<evidence type="ECO:0000256" key="3">
    <source>
        <dbReference type="ARBA" id="ARBA00048954"/>
    </source>
</evidence>
<dbReference type="AlphaFoldDB" id="A0ABD5SUW5"/>
<dbReference type="SUPFAM" id="SSF52540">
    <property type="entry name" value="P-loop containing nucleoside triphosphate hydrolases"/>
    <property type="match status" value="1"/>
</dbReference>
<dbReference type="PANTHER" id="PTHR42957:SF1">
    <property type="entry name" value="HELICASE MJ1565-RELATED"/>
    <property type="match status" value="1"/>
</dbReference>
<feature type="domain" description="Helicase HerA central" evidence="7">
    <location>
        <begin position="29"/>
        <end position="68"/>
    </location>
</feature>
<feature type="compositionally biased region" description="Basic and acidic residues" evidence="5">
    <location>
        <begin position="303"/>
        <end position="327"/>
    </location>
</feature>
<accession>A0ABD5SUW5</accession>
<evidence type="ECO:0000256" key="2">
    <source>
        <dbReference type="ARBA" id="ARBA00034617"/>
    </source>
</evidence>
<protein>
    <submittedName>
        <fullName evidence="8">ATP-binding protein</fullName>
    </submittedName>
</protein>
<comment type="caution">
    <text evidence="8">The sequence shown here is derived from an EMBL/GenBank/DDBJ whole genome shotgun (WGS) entry which is preliminary data.</text>
</comment>
<dbReference type="Gene3D" id="3.40.50.300">
    <property type="entry name" value="P-loop containing nucleotide triphosphate hydrolases"/>
    <property type="match status" value="1"/>
</dbReference>
<evidence type="ECO:0000256" key="4">
    <source>
        <dbReference type="ARBA" id="ARBA00048988"/>
    </source>
</evidence>
<dbReference type="Proteomes" id="UP001596383">
    <property type="component" value="Unassembled WGS sequence"/>
</dbReference>
<evidence type="ECO:0000256" key="5">
    <source>
        <dbReference type="SAM" id="MobiDB-lite"/>
    </source>
</evidence>
<evidence type="ECO:0000259" key="7">
    <source>
        <dbReference type="Pfam" id="PF01935"/>
    </source>
</evidence>
<dbReference type="GO" id="GO:0043139">
    <property type="term" value="F:5'-3' DNA helicase activity"/>
    <property type="evidence" value="ECO:0007669"/>
    <property type="project" value="UniProtKB-EC"/>
</dbReference>
<feature type="compositionally biased region" description="Basic and acidic residues" evidence="5">
    <location>
        <begin position="340"/>
        <end position="352"/>
    </location>
</feature>
<dbReference type="GO" id="GO:0043138">
    <property type="term" value="F:3'-5' DNA helicase activity"/>
    <property type="evidence" value="ECO:0007669"/>
    <property type="project" value="UniProtKB-EC"/>
</dbReference>
<keyword evidence="6" id="KW-0812">Transmembrane</keyword>
<feature type="region of interest" description="Disordered" evidence="5">
    <location>
        <begin position="240"/>
        <end position="353"/>
    </location>
</feature>
<name>A0ABD5SUW5_9EURY</name>
<evidence type="ECO:0000256" key="6">
    <source>
        <dbReference type="SAM" id="Phobius"/>
    </source>
</evidence>
<sequence>MPDSIEKLSVSDDGFTFPVEDVLTGRGFITGKSGSGKSNTASVIVEELLDRHLPLLIVDTDGEYTGLRESYDLLHAGGSDACDRQVSAEDTDQLASVALGDRVPVLLDVSTYPTEDETEAVLSNTIEALFIAEHDHRIPFLILLEEAHEFIPQRGGRGGSDLKSLLIRVAKRGRKRGIGICCLSQRPASVDKDYITQCDWFVWHRLTWKNDTDVVGRILGSGTAETVQSLGDGEAVVQTDWDESTTRVQFRRRHTDDAGATPSLEDLNRSEPDDATDRGTGSSTPASESPPSSETDDESVPDDSDRSDSTIRSDRNDGTEIRYDESPVAHSSFPAAETKPSLERRRERRETPTDAADPLWEIGAIVVYLYDSFVWYHLVAVSRLEARVAETVARLDELLVGRRYPRRPGPYERSGYRLVALLSVVSCYALVVLGMLLVM</sequence>
<proteinExistence type="inferred from homology"/>
<dbReference type="InterPro" id="IPR002789">
    <property type="entry name" value="HerA_central"/>
</dbReference>
<comment type="catalytic activity">
    <reaction evidence="4">
        <text>ATP + H2O = ADP + phosphate + H(+)</text>
        <dbReference type="Rhea" id="RHEA:13065"/>
        <dbReference type="ChEBI" id="CHEBI:15377"/>
        <dbReference type="ChEBI" id="CHEBI:15378"/>
        <dbReference type="ChEBI" id="CHEBI:30616"/>
        <dbReference type="ChEBI" id="CHEBI:43474"/>
        <dbReference type="ChEBI" id="CHEBI:456216"/>
        <dbReference type="EC" id="5.6.2.4"/>
    </reaction>
</comment>
<dbReference type="InterPro" id="IPR027417">
    <property type="entry name" value="P-loop_NTPase"/>
</dbReference>
<keyword evidence="6" id="KW-1133">Transmembrane helix</keyword>
<feature type="transmembrane region" description="Helical" evidence="6">
    <location>
        <begin position="415"/>
        <end position="438"/>
    </location>
</feature>
<keyword evidence="8" id="KW-0547">Nucleotide-binding</keyword>
<dbReference type="EMBL" id="JBHSWV010000624">
    <property type="protein sequence ID" value="MFC6768812.1"/>
    <property type="molecule type" value="Genomic_DNA"/>
</dbReference>